<dbReference type="EMBL" id="JAQRFN010000010">
    <property type="protein sequence ID" value="MDC9597218.1"/>
    <property type="molecule type" value="Genomic_DNA"/>
</dbReference>
<dbReference type="RefSeq" id="WP_273575800.1">
    <property type="nucleotide sequence ID" value="NZ_JAQRFN010000010.1"/>
</dbReference>
<evidence type="ECO:0000313" key="2">
    <source>
        <dbReference type="EMBL" id="MDC9597218.1"/>
    </source>
</evidence>
<keyword evidence="3" id="KW-1185">Reference proteome</keyword>
<sequence length="52" mass="5548">MFKRVSDQGHRSGLAQEQGSLPDVPLMRHNPSTLSAFSPNCPVDVSINPGDG</sequence>
<comment type="caution">
    <text evidence="2">The sequence shown here is derived from an EMBL/GenBank/DDBJ whole genome shotgun (WGS) entry which is preliminary data.</text>
</comment>
<feature type="region of interest" description="Disordered" evidence="1">
    <location>
        <begin position="1"/>
        <end position="52"/>
    </location>
</feature>
<accession>A0ABT5LTQ0</accession>
<evidence type="ECO:0000313" key="3">
    <source>
        <dbReference type="Proteomes" id="UP001220225"/>
    </source>
</evidence>
<proteinExistence type="predicted"/>
<protein>
    <submittedName>
        <fullName evidence="2">Uncharacterized protein</fullName>
    </submittedName>
</protein>
<dbReference type="Proteomes" id="UP001220225">
    <property type="component" value="Unassembled WGS sequence"/>
</dbReference>
<evidence type="ECO:0000256" key="1">
    <source>
        <dbReference type="SAM" id="MobiDB-lite"/>
    </source>
</evidence>
<name>A0ABT5LTQ0_9GAMM</name>
<feature type="compositionally biased region" description="Basic and acidic residues" evidence="1">
    <location>
        <begin position="1"/>
        <end position="10"/>
    </location>
</feature>
<reference evidence="2 3" key="1">
    <citation type="submission" date="2023-02" db="EMBL/GenBank/DDBJ databases">
        <title>Entomopathogenic bacteria.</title>
        <authorList>
            <person name="Machado R.A."/>
        </authorList>
    </citation>
    <scope>NUCLEOTIDE SEQUENCE [LARGE SCALE GENOMIC DNA]</scope>
    <source>
        <strain evidence="2 3">XENO-2</strain>
    </source>
</reference>
<organism evidence="2 3">
    <name type="scientific">Xenorhabdus anantnagensis</name>
    <dbReference type="NCBI Taxonomy" id="3025875"/>
    <lineage>
        <taxon>Bacteria</taxon>
        <taxon>Pseudomonadati</taxon>
        <taxon>Pseudomonadota</taxon>
        <taxon>Gammaproteobacteria</taxon>
        <taxon>Enterobacterales</taxon>
        <taxon>Morganellaceae</taxon>
        <taxon>Xenorhabdus</taxon>
    </lineage>
</organism>
<gene>
    <name evidence="2" type="ORF">PSI14_10195</name>
</gene>